<dbReference type="Pfam" id="PF24879">
    <property type="entry name" value="DUF7737"/>
    <property type="match status" value="1"/>
</dbReference>
<evidence type="ECO:0000259" key="2">
    <source>
        <dbReference type="Pfam" id="PF24879"/>
    </source>
</evidence>
<feature type="domain" description="DUF7737" evidence="2">
    <location>
        <begin position="171"/>
        <end position="272"/>
    </location>
</feature>
<dbReference type="RefSeq" id="WP_242382618.1">
    <property type="nucleotide sequence ID" value="NZ_JAKRKC020000001.1"/>
</dbReference>
<comment type="caution">
    <text evidence="3">The sequence shown here is derived from an EMBL/GenBank/DDBJ whole genome shotgun (WGS) entry which is preliminary data.</text>
</comment>
<sequence length="277" mass="30922">MTERRLRQPFKQAFREVYLITPAEAAARVRSSRFAGHIVAHARLFALLKERAWQTTWLGGFDGGHAAEARKELAEGAWRVRFRYDNATPGGREATLAATGQVRFDRRQGRRFAQADLAEVPPLVFGEAMRDVDLFVAVASIAADPGWQDRVEDDDLAYWTQASSGPLPPSAEVRRDALARLIPRTAVADRLTLTDRFLVVRGDLRTYKIHLGSANVLMEPGDVHLCVVQAPRRGSRLFLPFEEDGRLALILSKALLLARDSEITDESVLRQIGRVSP</sequence>
<dbReference type="InterPro" id="IPR025406">
    <property type="entry name" value="DUF4132"/>
</dbReference>
<dbReference type="InterPro" id="IPR056639">
    <property type="entry name" value="DUF7737"/>
</dbReference>
<reference evidence="3 4" key="1">
    <citation type="submission" date="2022-04" db="EMBL/GenBank/DDBJ databases">
        <title>Genome draft of Actinomadura sp. ATCC 31491.</title>
        <authorList>
            <person name="Shi X."/>
            <person name="Du Y."/>
        </authorList>
    </citation>
    <scope>NUCLEOTIDE SEQUENCE [LARGE SCALE GENOMIC DNA]</scope>
    <source>
        <strain evidence="3 4">ATCC 31491</strain>
    </source>
</reference>
<name>A0ABT0FUP3_9ACTN</name>
<dbReference type="Pfam" id="PF13569">
    <property type="entry name" value="DUF4132"/>
    <property type="match status" value="1"/>
</dbReference>
<dbReference type="Proteomes" id="UP001317259">
    <property type="component" value="Unassembled WGS sequence"/>
</dbReference>
<evidence type="ECO:0000313" key="3">
    <source>
        <dbReference type="EMBL" id="MCK2215626.1"/>
    </source>
</evidence>
<gene>
    <name evidence="3" type="ORF">MF672_017790</name>
</gene>
<keyword evidence="4" id="KW-1185">Reference proteome</keyword>
<feature type="domain" description="DUF4132" evidence="1">
    <location>
        <begin position="2"/>
        <end position="53"/>
    </location>
</feature>
<protein>
    <submittedName>
        <fullName evidence="3">DUF4132 domain-containing protein</fullName>
    </submittedName>
</protein>
<evidence type="ECO:0000259" key="1">
    <source>
        <dbReference type="Pfam" id="PF13569"/>
    </source>
</evidence>
<evidence type="ECO:0000313" key="4">
    <source>
        <dbReference type="Proteomes" id="UP001317259"/>
    </source>
</evidence>
<accession>A0ABT0FUP3</accession>
<dbReference type="EMBL" id="JAKRKC020000001">
    <property type="protein sequence ID" value="MCK2215626.1"/>
    <property type="molecule type" value="Genomic_DNA"/>
</dbReference>
<proteinExistence type="predicted"/>
<organism evidence="3 4">
    <name type="scientific">Actinomadura luzonensis</name>
    <dbReference type="NCBI Taxonomy" id="2805427"/>
    <lineage>
        <taxon>Bacteria</taxon>
        <taxon>Bacillati</taxon>
        <taxon>Actinomycetota</taxon>
        <taxon>Actinomycetes</taxon>
        <taxon>Streptosporangiales</taxon>
        <taxon>Thermomonosporaceae</taxon>
        <taxon>Actinomadura</taxon>
    </lineage>
</organism>